<evidence type="ECO:0000256" key="1">
    <source>
        <dbReference type="SAM" id="MobiDB-lite"/>
    </source>
</evidence>
<keyword evidence="4" id="KW-1185">Reference proteome</keyword>
<feature type="domain" description="PRC-barrel" evidence="2">
    <location>
        <begin position="90"/>
        <end position="158"/>
    </location>
</feature>
<accession>A0ABV4WRG1</accession>
<evidence type="ECO:0000313" key="4">
    <source>
        <dbReference type="Proteomes" id="UP001576780"/>
    </source>
</evidence>
<organism evidence="3 4">
    <name type="scientific">Floridaenema evergladense BLCC-F167</name>
    <dbReference type="NCBI Taxonomy" id="3153639"/>
    <lineage>
        <taxon>Bacteria</taxon>
        <taxon>Bacillati</taxon>
        <taxon>Cyanobacteriota</taxon>
        <taxon>Cyanophyceae</taxon>
        <taxon>Oscillatoriophycideae</taxon>
        <taxon>Aerosakkonematales</taxon>
        <taxon>Aerosakkonemataceae</taxon>
        <taxon>Floridanema</taxon>
        <taxon>Floridanema evergladense</taxon>
    </lineage>
</organism>
<dbReference type="PANTHER" id="PTHR36740:SF1">
    <property type="entry name" value="PRC-BARREL DOMAIN-CONTAINING PROTEIN"/>
    <property type="match status" value="1"/>
</dbReference>
<reference evidence="3 4" key="1">
    <citation type="submission" date="2024-09" db="EMBL/GenBank/DDBJ databases">
        <title>Floridaenema gen nov. (Aerosakkonemataceae, Aerosakkonematales ord. nov., Cyanobacteria) from benthic tropical and subtropical fresh waters, with the description of four new species.</title>
        <authorList>
            <person name="Moretto J.A."/>
            <person name="Berthold D.E."/>
            <person name="Lefler F.W."/>
            <person name="Huang I.-S."/>
            <person name="Laughinghouse H. IV."/>
        </authorList>
    </citation>
    <scope>NUCLEOTIDE SEQUENCE [LARGE SCALE GENOMIC DNA]</scope>
    <source>
        <strain evidence="3 4">BLCC-F167</strain>
    </source>
</reference>
<dbReference type="Pfam" id="PF05239">
    <property type="entry name" value="PRC"/>
    <property type="match status" value="2"/>
</dbReference>
<evidence type="ECO:0000259" key="2">
    <source>
        <dbReference type="Pfam" id="PF05239"/>
    </source>
</evidence>
<sequence>MNRQESVIKQSQLINLLAIDRRTAEELGRVDHLWLNTQTHKVIGLTCKAGFLGSSKQRIIWQQIESIGEHSILVNINAEEFANPEKPDEAYTLIGHEVWTDTGSKVGKLVDYLIVPETGAVINYLFTSSGWRGILNGLYILPIDKIQSIGSKRLIVEEATFQEPQFYSEGLNQKVGQFKDFFKTDLEETKRHLDSLAKGAQNIAEQAKDKAQELADRAKEQLSDGQQKSENPALPEAPEIIEIKAELIKDAEEKEKG</sequence>
<dbReference type="Gene3D" id="2.30.30.240">
    <property type="entry name" value="PRC-barrel domain"/>
    <property type="match status" value="2"/>
</dbReference>
<feature type="domain" description="PRC-barrel" evidence="2">
    <location>
        <begin position="7"/>
        <end position="79"/>
    </location>
</feature>
<dbReference type="PANTHER" id="PTHR36740">
    <property type="entry name" value="PRC DOMAIN-CONTAINING PROTEIN"/>
    <property type="match status" value="1"/>
</dbReference>
<dbReference type="SUPFAM" id="SSF50346">
    <property type="entry name" value="PRC-barrel domain"/>
    <property type="match status" value="2"/>
</dbReference>
<dbReference type="EMBL" id="JBHFNT010000218">
    <property type="protein sequence ID" value="MFB2837665.1"/>
    <property type="molecule type" value="Genomic_DNA"/>
</dbReference>
<protein>
    <submittedName>
        <fullName evidence="3">PRC-barrel domain-containing protein</fullName>
    </submittedName>
</protein>
<dbReference type="InterPro" id="IPR027275">
    <property type="entry name" value="PRC-brl_dom"/>
</dbReference>
<gene>
    <name evidence="3" type="ORF">ACE1CA_24305</name>
</gene>
<feature type="compositionally biased region" description="Basic and acidic residues" evidence="1">
    <location>
        <begin position="207"/>
        <end position="222"/>
    </location>
</feature>
<feature type="region of interest" description="Disordered" evidence="1">
    <location>
        <begin position="207"/>
        <end position="240"/>
    </location>
</feature>
<dbReference type="RefSeq" id="WP_413280003.1">
    <property type="nucleotide sequence ID" value="NZ_JBHFNT010000218.1"/>
</dbReference>
<proteinExistence type="predicted"/>
<evidence type="ECO:0000313" key="3">
    <source>
        <dbReference type="EMBL" id="MFB2837665.1"/>
    </source>
</evidence>
<name>A0ABV4WRG1_9CYAN</name>
<comment type="caution">
    <text evidence="3">The sequence shown here is derived from an EMBL/GenBank/DDBJ whole genome shotgun (WGS) entry which is preliminary data.</text>
</comment>
<dbReference type="Proteomes" id="UP001576780">
    <property type="component" value="Unassembled WGS sequence"/>
</dbReference>
<dbReference type="InterPro" id="IPR011033">
    <property type="entry name" value="PRC_barrel-like_sf"/>
</dbReference>